<evidence type="ECO:0000313" key="1">
    <source>
        <dbReference type="EMBL" id="CAB3261051.1"/>
    </source>
</evidence>
<keyword evidence="2" id="KW-1185">Reference proteome</keyword>
<organism evidence="1 2">
    <name type="scientific">Arctia plantaginis</name>
    <name type="common">Wood tiger moth</name>
    <name type="synonym">Phalaena plantaginis</name>
    <dbReference type="NCBI Taxonomy" id="874455"/>
    <lineage>
        <taxon>Eukaryota</taxon>
        <taxon>Metazoa</taxon>
        <taxon>Ecdysozoa</taxon>
        <taxon>Arthropoda</taxon>
        <taxon>Hexapoda</taxon>
        <taxon>Insecta</taxon>
        <taxon>Pterygota</taxon>
        <taxon>Neoptera</taxon>
        <taxon>Endopterygota</taxon>
        <taxon>Lepidoptera</taxon>
        <taxon>Glossata</taxon>
        <taxon>Ditrysia</taxon>
        <taxon>Noctuoidea</taxon>
        <taxon>Erebidae</taxon>
        <taxon>Arctiinae</taxon>
        <taxon>Arctia</taxon>
    </lineage>
</organism>
<dbReference type="Proteomes" id="UP000494106">
    <property type="component" value="Unassembled WGS sequence"/>
</dbReference>
<proteinExistence type="predicted"/>
<evidence type="ECO:0000313" key="2">
    <source>
        <dbReference type="Proteomes" id="UP000494106"/>
    </source>
</evidence>
<dbReference type="AlphaFoldDB" id="A0A8S1BLE1"/>
<reference evidence="1 2" key="1">
    <citation type="submission" date="2020-04" db="EMBL/GenBank/DDBJ databases">
        <authorList>
            <person name="Wallbank WR R."/>
            <person name="Pardo Diaz C."/>
            <person name="Kozak K."/>
            <person name="Martin S."/>
            <person name="Jiggins C."/>
            <person name="Moest M."/>
            <person name="Warren A I."/>
            <person name="Byers J.R.P. K."/>
            <person name="Montejo-Kovacevich G."/>
            <person name="Yen C E."/>
        </authorList>
    </citation>
    <scope>NUCLEOTIDE SEQUENCE [LARGE SCALE GENOMIC DNA]</scope>
</reference>
<name>A0A8S1BLE1_ARCPL</name>
<comment type="caution">
    <text evidence="1">The sequence shown here is derived from an EMBL/GenBank/DDBJ whole genome shotgun (WGS) entry which is preliminary data.</text>
</comment>
<dbReference type="OrthoDB" id="6668707at2759"/>
<sequence>MIVFISCHGVQGVIDTDDSTEDDSWSYFVITPKPEIIRNLHKKILQDGPSIQSLIVENPSIQILMEKARRRSQKLEMRLLQWTDYLSSLSSIEMQMQQYVDHHENLEPETLLNYAEWCVSLDSGATKGVVEKIHNLIVPMFWNQGLIQLLQSFLAQFHVLHWQHYDLGPRNISGCTSAAMSVRRVRSFLVVLALATTTRAISVDDVVDIISLGKEIGQEVISSWDVIGKPFNVSEGVAIPYVHRKEREILEKLGQVSRAIERLEVSVQSIGQLAVMISKKGHRATRTELLLHEMSVLLSKVSSSNSKMREYVDIQTGLERSTLEDFASRCVSHDSGALPGLLERIHSIVVPPHKNLLGQGLFQILVDHFKVCY</sequence>
<gene>
    <name evidence="1" type="ORF">APLA_LOCUS17630</name>
</gene>
<dbReference type="EMBL" id="CADEBC010000858">
    <property type="protein sequence ID" value="CAB3261051.1"/>
    <property type="molecule type" value="Genomic_DNA"/>
</dbReference>
<protein>
    <submittedName>
        <fullName evidence="1">Uncharacterized protein</fullName>
    </submittedName>
</protein>
<accession>A0A8S1BLE1</accession>